<evidence type="ECO:0000256" key="1">
    <source>
        <dbReference type="SAM" id="Phobius"/>
    </source>
</evidence>
<dbReference type="InParanoid" id="A0A2G5EMM8"/>
<evidence type="ECO:0000313" key="2">
    <source>
        <dbReference type="EMBL" id="PIA57018.1"/>
    </source>
</evidence>
<keyword evidence="1" id="KW-0472">Membrane</keyword>
<gene>
    <name evidence="2" type="ORF">AQUCO_00600027v1</name>
</gene>
<proteinExistence type="predicted"/>
<keyword evidence="1" id="KW-0812">Transmembrane</keyword>
<accession>A0A2G5EMM8</accession>
<name>A0A2G5EMM8_AQUCA</name>
<feature type="transmembrane region" description="Helical" evidence="1">
    <location>
        <begin position="34"/>
        <end position="58"/>
    </location>
</feature>
<dbReference type="Proteomes" id="UP000230069">
    <property type="component" value="Unassembled WGS sequence"/>
</dbReference>
<keyword evidence="3" id="KW-1185">Reference proteome</keyword>
<protein>
    <submittedName>
        <fullName evidence="2">Uncharacterized protein</fullName>
    </submittedName>
</protein>
<keyword evidence="1" id="KW-1133">Transmembrane helix</keyword>
<reference evidence="2 3" key="1">
    <citation type="submission" date="2017-09" db="EMBL/GenBank/DDBJ databases">
        <title>WGS assembly of Aquilegia coerulea Goldsmith.</title>
        <authorList>
            <person name="Hodges S."/>
            <person name="Kramer E."/>
            <person name="Nordborg M."/>
            <person name="Tomkins J."/>
            <person name="Borevitz J."/>
            <person name="Derieg N."/>
            <person name="Yan J."/>
            <person name="Mihaltcheva S."/>
            <person name="Hayes R.D."/>
            <person name="Rokhsar D."/>
        </authorList>
    </citation>
    <scope>NUCLEOTIDE SEQUENCE [LARGE SCALE GENOMIC DNA]</scope>
    <source>
        <strain evidence="3">cv. Goldsmith</strain>
    </source>
</reference>
<dbReference type="AlphaFoldDB" id="A0A2G5EMM8"/>
<dbReference type="EMBL" id="KZ305023">
    <property type="protein sequence ID" value="PIA57018.1"/>
    <property type="molecule type" value="Genomic_DNA"/>
</dbReference>
<evidence type="ECO:0000313" key="3">
    <source>
        <dbReference type="Proteomes" id="UP000230069"/>
    </source>
</evidence>
<sequence length="66" mass="7890">MFCSDENEKWQTRKLGKKNVTSLILRDNLRRSFFIAWFHILSQYSVVSELELSLLLIIRNSRVSKM</sequence>
<organism evidence="2 3">
    <name type="scientific">Aquilegia coerulea</name>
    <name type="common">Rocky mountain columbine</name>
    <dbReference type="NCBI Taxonomy" id="218851"/>
    <lineage>
        <taxon>Eukaryota</taxon>
        <taxon>Viridiplantae</taxon>
        <taxon>Streptophyta</taxon>
        <taxon>Embryophyta</taxon>
        <taxon>Tracheophyta</taxon>
        <taxon>Spermatophyta</taxon>
        <taxon>Magnoliopsida</taxon>
        <taxon>Ranunculales</taxon>
        <taxon>Ranunculaceae</taxon>
        <taxon>Thalictroideae</taxon>
        <taxon>Aquilegia</taxon>
    </lineage>
</organism>